<dbReference type="PROSITE" id="PS50893">
    <property type="entry name" value="ABC_TRANSPORTER_2"/>
    <property type="match status" value="1"/>
</dbReference>
<keyword evidence="4" id="KW-1278">Translocase</keyword>
<comment type="function">
    <text evidence="5">Part of the ABC transporter complex HmuTUV involved in hemin import. Responsible for energy coupling to the transport system.</text>
</comment>
<evidence type="ECO:0000256" key="5">
    <source>
        <dbReference type="ARBA" id="ARBA00037066"/>
    </source>
</evidence>
<protein>
    <recommendedName>
        <fullName evidence="6">ABC transporter domain-containing protein</fullName>
    </recommendedName>
</protein>
<name>A0A1Y2L4Z0_9PROT</name>
<organism evidence="7 8">
    <name type="scientific">Thalassospira mesophila</name>
    <dbReference type="NCBI Taxonomy" id="1293891"/>
    <lineage>
        <taxon>Bacteria</taxon>
        <taxon>Pseudomonadati</taxon>
        <taxon>Pseudomonadota</taxon>
        <taxon>Alphaproteobacteria</taxon>
        <taxon>Rhodospirillales</taxon>
        <taxon>Thalassospiraceae</taxon>
        <taxon>Thalassospira</taxon>
    </lineage>
</organism>
<dbReference type="GO" id="GO:0016887">
    <property type="term" value="F:ATP hydrolysis activity"/>
    <property type="evidence" value="ECO:0007669"/>
    <property type="project" value="InterPro"/>
</dbReference>
<dbReference type="InterPro" id="IPR003593">
    <property type="entry name" value="AAA+_ATPase"/>
</dbReference>
<dbReference type="SUPFAM" id="SSF52540">
    <property type="entry name" value="P-loop containing nucleoside triphosphate hydrolases"/>
    <property type="match status" value="1"/>
</dbReference>
<evidence type="ECO:0000259" key="6">
    <source>
        <dbReference type="PROSITE" id="PS50893"/>
    </source>
</evidence>
<proteinExistence type="predicted"/>
<evidence type="ECO:0000256" key="4">
    <source>
        <dbReference type="ARBA" id="ARBA00022967"/>
    </source>
</evidence>
<dbReference type="OrthoDB" id="9810077at2"/>
<dbReference type="GO" id="GO:0005524">
    <property type="term" value="F:ATP binding"/>
    <property type="evidence" value="ECO:0007669"/>
    <property type="project" value="UniProtKB-KW"/>
</dbReference>
<dbReference type="InterPro" id="IPR027417">
    <property type="entry name" value="P-loop_NTPase"/>
</dbReference>
<dbReference type="EMBL" id="JFKA01000001">
    <property type="protein sequence ID" value="OSQ40543.1"/>
    <property type="molecule type" value="Genomic_DNA"/>
</dbReference>
<reference evidence="7 8" key="1">
    <citation type="submission" date="2014-03" db="EMBL/GenBank/DDBJ databases">
        <title>The draft genome sequence of Thalassospira mesophila JCM 18969.</title>
        <authorList>
            <person name="Lai Q."/>
            <person name="Shao Z."/>
        </authorList>
    </citation>
    <scope>NUCLEOTIDE SEQUENCE [LARGE SCALE GENOMIC DNA]</scope>
    <source>
        <strain evidence="7 8">JCM 18969</strain>
    </source>
</reference>
<dbReference type="Gene3D" id="3.40.50.300">
    <property type="entry name" value="P-loop containing nucleotide triphosphate hydrolases"/>
    <property type="match status" value="1"/>
</dbReference>
<dbReference type="SMART" id="SM00382">
    <property type="entry name" value="AAA"/>
    <property type="match status" value="1"/>
</dbReference>
<dbReference type="NCBIfam" id="NF010068">
    <property type="entry name" value="PRK13548.1"/>
    <property type="match status" value="1"/>
</dbReference>
<keyword evidence="1" id="KW-0813">Transport</keyword>
<keyword evidence="8" id="KW-1185">Reference proteome</keyword>
<gene>
    <name evidence="7" type="ORF">TMES_01910</name>
</gene>
<feature type="domain" description="ABC transporter" evidence="6">
    <location>
        <begin position="3"/>
        <end position="248"/>
    </location>
</feature>
<evidence type="ECO:0000256" key="3">
    <source>
        <dbReference type="ARBA" id="ARBA00022840"/>
    </source>
</evidence>
<evidence type="ECO:0000313" key="7">
    <source>
        <dbReference type="EMBL" id="OSQ40543.1"/>
    </source>
</evidence>
<dbReference type="PANTHER" id="PTHR42794:SF1">
    <property type="entry name" value="HEMIN IMPORT ATP-BINDING PROTEIN HMUV"/>
    <property type="match status" value="1"/>
</dbReference>
<dbReference type="AlphaFoldDB" id="A0A1Y2L4Z0"/>
<dbReference type="InterPro" id="IPR003439">
    <property type="entry name" value="ABC_transporter-like_ATP-bd"/>
</dbReference>
<evidence type="ECO:0000313" key="8">
    <source>
        <dbReference type="Proteomes" id="UP000193391"/>
    </source>
</evidence>
<comment type="caution">
    <text evidence="7">The sequence shown here is derived from an EMBL/GenBank/DDBJ whole genome shotgun (WGS) entry which is preliminary data.</text>
</comment>
<dbReference type="Pfam" id="PF00005">
    <property type="entry name" value="ABC_tran"/>
    <property type="match status" value="1"/>
</dbReference>
<sequence>MTLCAQNVRFEVRGRALLDDVSITLHPGEVLAVLGPNGAGKSTLLKVLAGELAPAGGRVTQNGVDIGHVPALVLAQNRAVMPQAAAMAFPFIVRDVVMLGRAPFRKISSRHIDRDLVEKAILLADIGHLADHAYPALSGGEKQRVHLARALVQLWGMPNNTTSQSARFLLLDEPTAGLDIGHQQGLLAIARREAEDHKTGVLMILHDFNQVSGYADRVVVLRQGKVVAQGPTDQVMRPDLLSDVFESPIRAIADPDGARDILVSSNAPVSR</sequence>
<dbReference type="Proteomes" id="UP000193391">
    <property type="component" value="Unassembled WGS sequence"/>
</dbReference>
<dbReference type="STRING" id="1293891.TMES_01910"/>
<keyword evidence="3" id="KW-0067">ATP-binding</keyword>
<evidence type="ECO:0000256" key="2">
    <source>
        <dbReference type="ARBA" id="ARBA00022741"/>
    </source>
</evidence>
<dbReference type="PANTHER" id="PTHR42794">
    <property type="entry name" value="HEMIN IMPORT ATP-BINDING PROTEIN HMUV"/>
    <property type="match status" value="1"/>
</dbReference>
<evidence type="ECO:0000256" key="1">
    <source>
        <dbReference type="ARBA" id="ARBA00022448"/>
    </source>
</evidence>
<dbReference type="CDD" id="cd03214">
    <property type="entry name" value="ABC_Iron-Siderophores_B12_Hemin"/>
    <property type="match status" value="1"/>
</dbReference>
<keyword evidence="2" id="KW-0547">Nucleotide-binding</keyword>
<accession>A0A1Y2L4Z0</accession>